<feature type="non-terminal residue" evidence="2">
    <location>
        <position position="1"/>
    </location>
</feature>
<protein>
    <submittedName>
        <fullName evidence="2">Uncharacterized protein</fullName>
    </submittedName>
</protein>
<reference evidence="2 3" key="1">
    <citation type="submission" date="2024-05" db="EMBL/GenBank/DDBJ databases">
        <title>Genome sequencing and assembly of Indian major carp, Cirrhinus mrigala (Hamilton, 1822).</title>
        <authorList>
            <person name="Mohindra V."/>
            <person name="Chowdhury L.M."/>
            <person name="Lal K."/>
            <person name="Jena J.K."/>
        </authorList>
    </citation>
    <scope>NUCLEOTIDE SEQUENCE [LARGE SCALE GENOMIC DNA]</scope>
    <source>
        <strain evidence="2">CM1030</strain>
        <tissue evidence="2">Blood</tissue>
    </source>
</reference>
<evidence type="ECO:0000256" key="1">
    <source>
        <dbReference type="SAM" id="MobiDB-lite"/>
    </source>
</evidence>
<dbReference type="Proteomes" id="UP001529510">
    <property type="component" value="Unassembled WGS sequence"/>
</dbReference>
<comment type="caution">
    <text evidence="2">The sequence shown here is derived from an EMBL/GenBank/DDBJ whole genome shotgun (WGS) entry which is preliminary data.</text>
</comment>
<dbReference type="EMBL" id="JAMKFB020000006">
    <property type="protein sequence ID" value="KAL0191858.1"/>
    <property type="molecule type" value="Genomic_DNA"/>
</dbReference>
<proteinExistence type="predicted"/>
<accession>A0ABD0R020</accession>
<name>A0ABD0R020_CIRMR</name>
<evidence type="ECO:0000313" key="3">
    <source>
        <dbReference type="Proteomes" id="UP001529510"/>
    </source>
</evidence>
<dbReference type="AlphaFoldDB" id="A0ABD0R020"/>
<sequence length="83" mass="9081">QAEQEKQTPSRYLSRNGSRSPHLTSAGVSPNATFTAEAIRRSVPRRRPDRAAPITAGRPPAAWLNRCVVFFTEVDRISPGAHG</sequence>
<feature type="region of interest" description="Disordered" evidence="1">
    <location>
        <begin position="1"/>
        <end position="58"/>
    </location>
</feature>
<organism evidence="2 3">
    <name type="scientific">Cirrhinus mrigala</name>
    <name type="common">Mrigala</name>
    <dbReference type="NCBI Taxonomy" id="683832"/>
    <lineage>
        <taxon>Eukaryota</taxon>
        <taxon>Metazoa</taxon>
        <taxon>Chordata</taxon>
        <taxon>Craniata</taxon>
        <taxon>Vertebrata</taxon>
        <taxon>Euteleostomi</taxon>
        <taxon>Actinopterygii</taxon>
        <taxon>Neopterygii</taxon>
        <taxon>Teleostei</taxon>
        <taxon>Ostariophysi</taxon>
        <taxon>Cypriniformes</taxon>
        <taxon>Cyprinidae</taxon>
        <taxon>Labeoninae</taxon>
        <taxon>Labeonini</taxon>
        <taxon>Cirrhinus</taxon>
    </lineage>
</organism>
<feature type="non-terminal residue" evidence="2">
    <location>
        <position position="83"/>
    </location>
</feature>
<evidence type="ECO:0000313" key="2">
    <source>
        <dbReference type="EMBL" id="KAL0191858.1"/>
    </source>
</evidence>
<gene>
    <name evidence="2" type="ORF">M9458_014556</name>
</gene>
<feature type="compositionally biased region" description="Polar residues" evidence="1">
    <location>
        <begin position="9"/>
        <end position="34"/>
    </location>
</feature>
<keyword evidence="3" id="KW-1185">Reference proteome</keyword>